<dbReference type="EMBL" id="GBXM01063706">
    <property type="protein sequence ID" value="JAH44871.1"/>
    <property type="molecule type" value="Transcribed_RNA"/>
</dbReference>
<reference evidence="1" key="1">
    <citation type="submission" date="2014-11" db="EMBL/GenBank/DDBJ databases">
        <authorList>
            <person name="Amaro Gonzalez C."/>
        </authorList>
    </citation>
    <scope>NUCLEOTIDE SEQUENCE</scope>
</reference>
<reference evidence="1" key="2">
    <citation type="journal article" date="2015" name="Fish Shellfish Immunol.">
        <title>Early steps in the European eel (Anguilla anguilla)-Vibrio vulnificus interaction in the gills: Role of the RtxA13 toxin.</title>
        <authorList>
            <person name="Callol A."/>
            <person name="Pajuelo D."/>
            <person name="Ebbesson L."/>
            <person name="Teles M."/>
            <person name="MacKenzie S."/>
            <person name="Amaro C."/>
        </authorList>
    </citation>
    <scope>NUCLEOTIDE SEQUENCE</scope>
</reference>
<organism evidence="1">
    <name type="scientific">Anguilla anguilla</name>
    <name type="common">European freshwater eel</name>
    <name type="synonym">Muraena anguilla</name>
    <dbReference type="NCBI Taxonomy" id="7936"/>
    <lineage>
        <taxon>Eukaryota</taxon>
        <taxon>Metazoa</taxon>
        <taxon>Chordata</taxon>
        <taxon>Craniata</taxon>
        <taxon>Vertebrata</taxon>
        <taxon>Euteleostomi</taxon>
        <taxon>Actinopterygii</taxon>
        <taxon>Neopterygii</taxon>
        <taxon>Teleostei</taxon>
        <taxon>Anguilliformes</taxon>
        <taxon>Anguillidae</taxon>
        <taxon>Anguilla</taxon>
    </lineage>
</organism>
<sequence>MLHHGLSCKYDAFSDDVKRQGVNTRGGDFQSFHRSTDRIYCSMFSIPKSIHIMDHQTLVAYPSLSIMC</sequence>
<evidence type="ECO:0000313" key="1">
    <source>
        <dbReference type="EMBL" id="JAH44871.1"/>
    </source>
</evidence>
<protein>
    <submittedName>
        <fullName evidence="1">Uncharacterized protein</fullName>
    </submittedName>
</protein>
<name>A0A0E9SUA4_ANGAN</name>
<dbReference type="AlphaFoldDB" id="A0A0E9SUA4"/>
<accession>A0A0E9SUA4</accession>
<proteinExistence type="predicted"/>